<feature type="active site" evidence="11">
    <location>
        <position position="260"/>
    </location>
</feature>
<dbReference type="InterPro" id="IPR050090">
    <property type="entry name" value="Tyrosine_recombinase_XerCD"/>
</dbReference>
<dbReference type="Pfam" id="PF00589">
    <property type="entry name" value="Phage_integrase"/>
    <property type="match status" value="1"/>
</dbReference>
<dbReference type="GO" id="GO:0005737">
    <property type="term" value="C:cytoplasm"/>
    <property type="evidence" value="ECO:0007669"/>
    <property type="project" value="UniProtKB-SubCell"/>
</dbReference>
<dbReference type="PROSITE" id="PS51898">
    <property type="entry name" value="TYR_RECOMBINASE"/>
    <property type="match status" value="1"/>
</dbReference>
<accession>K2NW15</accession>
<keyword evidence="16" id="KW-1185">Reference proteome</keyword>
<evidence type="ECO:0000256" key="5">
    <source>
        <dbReference type="ARBA" id="ARBA00022618"/>
    </source>
</evidence>
<evidence type="ECO:0000256" key="8">
    <source>
        <dbReference type="ARBA" id="ARBA00023125"/>
    </source>
</evidence>
<dbReference type="InterPro" id="IPR011010">
    <property type="entry name" value="DNA_brk_join_enz"/>
</dbReference>
<gene>
    <name evidence="11 15" type="primary">xerD</name>
    <name evidence="15" type="ORF">NA8A_13065</name>
</gene>
<dbReference type="PATRIC" id="fig|1231190.3.peg.2713"/>
<dbReference type="Pfam" id="PF02899">
    <property type="entry name" value="Phage_int_SAM_1"/>
    <property type="match status" value="1"/>
</dbReference>
<dbReference type="InterPro" id="IPR044068">
    <property type="entry name" value="CB"/>
</dbReference>
<dbReference type="InterPro" id="IPR023009">
    <property type="entry name" value="Tyrosine_recombinase_XerC/XerD"/>
</dbReference>
<feature type="region of interest" description="Disordered" evidence="12">
    <location>
        <begin position="99"/>
        <end position="121"/>
    </location>
</feature>
<dbReference type="PANTHER" id="PTHR30349:SF90">
    <property type="entry name" value="TYROSINE RECOMBINASE XERD"/>
    <property type="match status" value="1"/>
</dbReference>
<dbReference type="NCBIfam" id="TIGR02225">
    <property type="entry name" value="recomb_XerD"/>
    <property type="match status" value="1"/>
</dbReference>
<dbReference type="InterPro" id="IPR010998">
    <property type="entry name" value="Integrase_recombinase_N"/>
</dbReference>
<evidence type="ECO:0000256" key="4">
    <source>
        <dbReference type="ARBA" id="ARBA00022490"/>
    </source>
</evidence>
<evidence type="ECO:0000256" key="7">
    <source>
        <dbReference type="ARBA" id="ARBA00022908"/>
    </source>
</evidence>
<dbReference type="GO" id="GO:0006313">
    <property type="term" value="P:DNA transposition"/>
    <property type="evidence" value="ECO:0007669"/>
    <property type="project" value="UniProtKB-UniRule"/>
</dbReference>
<dbReference type="EMBL" id="AMSI01000008">
    <property type="protein sequence ID" value="EKF42004.1"/>
    <property type="molecule type" value="Genomic_DNA"/>
</dbReference>
<dbReference type="Gene3D" id="1.10.150.130">
    <property type="match status" value="1"/>
</dbReference>
<feature type="domain" description="Tyr recombinase" evidence="13">
    <location>
        <begin position="111"/>
        <end position="305"/>
    </location>
</feature>
<dbReference type="GO" id="GO:0007059">
    <property type="term" value="P:chromosome segregation"/>
    <property type="evidence" value="ECO:0007669"/>
    <property type="project" value="UniProtKB-UniRule"/>
</dbReference>
<dbReference type="GO" id="GO:0003677">
    <property type="term" value="F:DNA binding"/>
    <property type="evidence" value="ECO:0007669"/>
    <property type="project" value="UniProtKB-UniRule"/>
</dbReference>
<sequence>MNARIGSAARIEAFLEMMAAERGASDNTLSSYRRDLEDAATHLAGEGIALTDAGSENLRGFLAGLAAQGFAATTQTRKLSALRQFYHFLYAEGLRSDDPTGVLDSPKRGRPLPKTLSEEETGRLLDRAAAEAREAPADGPERLAALRLHALLEVLYASGLRVSELVGLPVTVALRDERFFAVRGKGGKERIVPLSSKAREAMQVWLKERATQPAMVDSPWLFPASSQSGHLPRQVFARELKSVAARAGIAAAKISPHVLRHAFASHLLQNGADLRAVQELLGHSDISTTQIYTHVLEKRLTELVQKHHPLAD</sequence>
<dbReference type="InterPro" id="IPR013762">
    <property type="entry name" value="Integrase-like_cat_sf"/>
</dbReference>
<evidence type="ECO:0000259" key="13">
    <source>
        <dbReference type="PROSITE" id="PS51898"/>
    </source>
</evidence>
<dbReference type="InterPro" id="IPR002104">
    <property type="entry name" value="Integrase_catalytic"/>
</dbReference>
<dbReference type="PANTHER" id="PTHR30349">
    <property type="entry name" value="PHAGE INTEGRASE-RELATED"/>
    <property type="match status" value="1"/>
</dbReference>
<evidence type="ECO:0000256" key="10">
    <source>
        <dbReference type="ARBA" id="ARBA00023306"/>
    </source>
</evidence>
<evidence type="ECO:0000256" key="3">
    <source>
        <dbReference type="ARBA" id="ARBA00015810"/>
    </source>
</evidence>
<keyword evidence="9 11" id="KW-0233">DNA recombination</keyword>
<evidence type="ECO:0000256" key="9">
    <source>
        <dbReference type="ARBA" id="ARBA00023172"/>
    </source>
</evidence>
<dbReference type="GO" id="GO:0051301">
    <property type="term" value="P:cell division"/>
    <property type="evidence" value="ECO:0007669"/>
    <property type="project" value="UniProtKB-KW"/>
</dbReference>
<dbReference type="GO" id="GO:0009037">
    <property type="term" value="F:tyrosine-based site-specific recombinase activity"/>
    <property type="evidence" value="ECO:0007669"/>
    <property type="project" value="UniProtKB-UniRule"/>
</dbReference>
<dbReference type="NCBIfam" id="NF001399">
    <property type="entry name" value="PRK00283.1"/>
    <property type="match status" value="1"/>
</dbReference>
<proteinExistence type="inferred from homology"/>
<reference evidence="15 16" key="1">
    <citation type="journal article" date="2012" name="J. Bacteriol.">
        <title>Genome Sequence of Nitratireductor indicus Type Strain C115.</title>
        <authorList>
            <person name="Lai Q."/>
            <person name="Li G."/>
            <person name="Yu Z."/>
            <person name="Shao Z."/>
        </authorList>
    </citation>
    <scope>NUCLEOTIDE SEQUENCE [LARGE SCALE GENOMIC DNA]</scope>
    <source>
        <strain evidence="15 16">C115</strain>
    </source>
</reference>
<keyword evidence="10 11" id="KW-0131">Cell cycle</keyword>
<evidence type="ECO:0000313" key="16">
    <source>
        <dbReference type="Proteomes" id="UP000007374"/>
    </source>
</evidence>
<dbReference type="PROSITE" id="PS51900">
    <property type="entry name" value="CB"/>
    <property type="match status" value="1"/>
</dbReference>
<keyword evidence="8 11" id="KW-0238">DNA-binding</keyword>
<comment type="subcellular location">
    <subcellularLocation>
        <location evidence="1 11">Cytoplasm</location>
    </subcellularLocation>
</comment>
<name>K2NW15_9HYPH</name>
<evidence type="ECO:0000256" key="6">
    <source>
        <dbReference type="ARBA" id="ARBA00022829"/>
    </source>
</evidence>
<evidence type="ECO:0000313" key="15">
    <source>
        <dbReference type="EMBL" id="EKF42004.1"/>
    </source>
</evidence>
<feature type="active site" description="O-(3'-phospho-DNA)-tyrosine intermediate" evidence="11">
    <location>
        <position position="292"/>
    </location>
</feature>
<evidence type="ECO:0000256" key="2">
    <source>
        <dbReference type="ARBA" id="ARBA00010450"/>
    </source>
</evidence>
<feature type="domain" description="Core-binding (CB)" evidence="14">
    <location>
        <begin position="5"/>
        <end position="90"/>
    </location>
</feature>
<comment type="caution">
    <text evidence="15">The sequence shown here is derived from an EMBL/GenBank/DDBJ whole genome shotgun (WGS) entry which is preliminary data.</text>
</comment>
<dbReference type="OrthoDB" id="9801717at2"/>
<dbReference type="Proteomes" id="UP000007374">
    <property type="component" value="Unassembled WGS sequence"/>
</dbReference>
<organism evidence="15 16">
    <name type="scientific">Nitratireductor indicus C115</name>
    <dbReference type="NCBI Taxonomy" id="1231190"/>
    <lineage>
        <taxon>Bacteria</taxon>
        <taxon>Pseudomonadati</taxon>
        <taxon>Pseudomonadota</taxon>
        <taxon>Alphaproteobacteria</taxon>
        <taxon>Hyphomicrobiales</taxon>
        <taxon>Phyllobacteriaceae</taxon>
        <taxon>Nitratireductor</taxon>
    </lineage>
</organism>
<feature type="active site" evidence="11">
    <location>
        <position position="283"/>
    </location>
</feature>
<dbReference type="eggNOG" id="COG4974">
    <property type="taxonomic scope" value="Bacteria"/>
</dbReference>
<dbReference type="InterPro" id="IPR011932">
    <property type="entry name" value="Recomb_XerD"/>
</dbReference>
<feature type="active site" evidence="11">
    <location>
        <position position="161"/>
    </location>
</feature>
<keyword evidence="4 11" id="KW-0963">Cytoplasm</keyword>
<comment type="similarity">
    <text evidence="2 11">Belongs to the 'phage' integrase family. XerD subfamily.</text>
</comment>
<dbReference type="STRING" id="721133.SAMN05216176_104113"/>
<evidence type="ECO:0000256" key="12">
    <source>
        <dbReference type="SAM" id="MobiDB-lite"/>
    </source>
</evidence>
<dbReference type="InterPro" id="IPR004107">
    <property type="entry name" value="Integrase_SAM-like_N"/>
</dbReference>
<feature type="active site" evidence="11">
    <location>
        <position position="257"/>
    </location>
</feature>
<keyword evidence="6 11" id="KW-0159">Chromosome partition</keyword>
<dbReference type="AlphaFoldDB" id="K2NW15"/>
<dbReference type="SUPFAM" id="SSF56349">
    <property type="entry name" value="DNA breaking-rejoining enzymes"/>
    <property type="match status" value="1"/>
</dbReference>
<evidence type="ECO:0000259" key="14">
    <source>
        <dbReference type="PROSITE" id="PS51900"/>
    </source>
</evidence>
<keyword evidence="7 11" id="KW-0229">DNA integration</keyword>
<dbReference type="Gene3D" id="1.10.443.10">
    <property type="entry name" value="Intergrase catalytic core"/>
    <property type="match status" value="1"/>
</dbReference>
<comment type="subunit">
    <text evidence="11">Forms a cyclic heterotetrameric complex composed of two molecules of XerC and two molecules of XerD.</text>
</comment>
<evidence type="ECO:0000256" key="11">
    <source>
        <dbReference type="HAMAP-Rule" id="MF_01807"/>
    </source>
</evidence>
<dbReference type="HAMAP" id="MF_01807">
    <property type="entry name" value="Recomb_XerD"/>
    <property type="match status" value="1"/>
</dbReference>
<protein>
    <recommendedName>
        <fullName evidence="3 11">Tyrosine recombinase XerD</fullName>
    </recommendedName>
</protein>
<dbReference type="HAMAP" id="MF_01808">
    <property type="entry name" value="Recomb_XerC_XerD"/>
    <property type="match status" value="1"/>
</dbReference>
<feature type="active site" evidence="11">
    <location>
        <position position="185"/>
    </location>
</feature>
<comment type="function">
    <text evidence="11">Site-specific tyrosine recombinase, which acts by catalyzing the cutting and rejoining of the recombining DNA molecules. The XerC-XerD complex is essential to convert dimers of the bacterial chromosome into monomers to permit their segregation at cell division. It also contributes to the segregational stability of plasmids.</text>
</comment>
<evidence type="ECO:0000256" key="1">
    <source>
        <dbReference type="ARBA" id="ARBA00004496"/>
    </source>
</evidence>
<keyword evidence="5 11" id="KW-0132">Cell division</keyword>